<dbReference type="PROSITE" id="PS50109">
    <property type="entry name" value="HIS_KIN"/>
    <property type="match status" value="1"/>
</dbReference>
<dbReference type="PRINTS" id="PR00344">
    <property type="entry name" value="BCTRLSENSOR"/>
</dbReference>
<dbReference type="SUPFAM" id="SSF55874">
    <property type="entry name" value="ATPase domain of HSP90 chaperone/DNA topoisomerase II/histidine kinase"/>
    <property type="match status" value="1"/>
</dbReference>
<dbReference type="Pfam" id="PF13185">
    <property type="entry name" value="GAF_2"/>
    <property type="match status" value="1"/>
</dbReference>
<dbReference type="SUPFAM" id="SSF47384">
    <property type="entry name" value="Homodimeric domain of signal transducing histidine kinase"/>
    <property type="match status" value="1"/>
</dbReference>
<dbReference type="InterPro" id="IPR013656">
    <property type="entry name" value="PAS_4"/>
</dbReference>
<dbReference type="Pfam" id="PF02518">
    <property type="entry name" value="HATPase_c"/>
    <property type="match status" value="1"/>
</dbReference>
<dbReference type="SMART" id="SM00091">
    <property type="entry name" value="PAS"/>
    <property type="match status" value="2"/>
</dbReference>
<dbReference type="EC" id="2.7.13.3" evidence="3"/>
<protein>
    <recommendedName>
        <fullName evidence="3">histidine kinase</fullName>
        <ecNumber evidence="3">2.7.13.3</ecNumber>
    </recommendedName>
</protein>
<dbReference type="SMART" id="SM00065">
    <property type="entry name" value="GAF"/>
    <property type="match status" value="1"/>
</dbReference>
<dbReference type="InterPro" id="IPR005467">
    <property type="entry name" value="His_kinase_dom"/>
</dbReference>
<dbReference type="InterPro" id="IPR029016">
    <property type="entry name" value="GAF-like_dom_sf"/>
</dbReference>
<organism evidence="8 9">
    <name type="scientific">Actinoplanes couchii</name>
    <dbReference type="NCBI Taxonomy" id="403638"/>
    <lineage>
        <taxon>Bacteria</taxon>
        <taxon>Bacillati</taxon>
        <taxon>Actinomycetota</taxon>
        <taxon>Actinomycetes</taxon>
        <taxon>Micromonosporales</taxon>
        <taxon>Micromonosporaceae</taxon>
        <taxon>Actinoplanes</taxon>
    </lineage>
</organism>
<dbReference type="CDD" id="cd00130">
    <property type="entry name" value="PAS"/>
    <property type="match status" value="1"/>
</dbReference>
<dbReference type="InterPro" id="IPR003661">
    <property type="entry name" value="HisK_dim/P_dom"/>
</dbReference>
<dbReference type="Gene3D" id="3.30.565.10">
    <property type="entry name" value="Histidine kinase-like ATPase, C-terminal domain"/>
    <property type="match status" value="1"/>
</dbReference>
<dbReference type="InterPro" id="IPR035965">
    <property type="entry name" value="PAS-like_dom_sf"/>
</dbReference>
<evidence type="ECO:0000256" key="4">
    <source>
        <dbReference type="ARBA" id="ARBA00022553"/>
    </source>
</evidence>
<evidence type="ECO:0000256" key="3">
    <source>
        <dbReference type="ARBA" id="ARBA00012438"/>
    </source>
</evidence>
<dbReference type="SUPFAM" id="SSF55781">
    <property type="entry name" value="GAF domain-like"/>
    <property type="match status" value="1"/>
</dbReference>
<dbReference type="InterPro" id="IPR036097">
    <property type="entry name" value="HisK_dim/P_sf"/>
</dbReference>
<evidence type="ECO:0000313" key="8">
    <source>
        <dbReference type="EMBL" id="GID61497.1"/>
    </source>
</evidence>
<sequence>MQTTDDLDFQRLFEAAPVAMVVLDPELTIQQASDAYLAATNTTRHAILGRSLFDVFPDDPAEVTATGAADLHASLHRVIDDLVVDVMPIQRYAIRSAGEADRFETRFWAPTNAPVLNPDGSLAWILHRWDDVTAYVRERLDDPAQLDLAAGLALRHPEMEAQSVARHQLVTHNQALGAVLDSLDAIVIGCDDSGRTILHNQAARTLFALPEAATPDDRWQQQTELRDTGGRPLDADQHPARRILAGEHLRDVEILIRQPGRPVRHFLVNGRPVTLADRLTALFAMHEITLQRRAERLKQCELQVATILAKPEPADMIIANAVELVGSMLNWAAVEFWTIDDLGKVTRRQNCWHADESLAVPQQSQHTKGEGLAGRAWQRAEPIWVTDLTTDPITRDHSGRETLVSALAVPIPSGTAVLGTLIFYSDLHETPDDMRTAVLTGIAAHVGEFLERRRAARITTELERSRDEYISLVGHELRTPLTGIQSNAELLRTETDLTDDDRAQMLEVIDRRAHQLQDLVASLLDVAGTRAGHTALVVRRIDLAPLAHAAADTIRTSTSATIDVDTPPTVSIDADPDRLRDALGELLANAVTWAPGDSRIGVQVHAHQHSVTIAVSNTGPPIPTDNHERVFELFYRSDTLRHGGIPGTGLGLTLARAIIEQHHGTLTLSEPDEATTTFTIRLPRRSD</sequence>
<evidence type="ECO:0000256" key="1">
    <source>
        <dbReference type="ARBA" id="ARBA00000085"/>
    </source>
</evidence>
<keyword evidence="9" id="KW-1185">Reference proteome</keyword>
<dbReference type="InterPro" id="IPR003594">
    <property type="entry name" value="HATPase_dom"/>
</dbReference>
<evidence type="ECO:0000256" key="2">
    <source>
        <dbReference type="ARBA" id="ARBA00004236"/>
    </source>
</evidence>
<gene>
    <name evidence="8" type="ORF">Aco03nite_099010</name>
</gene>
<dbReference type="EMBL" id="BOMG01000129">
    <property type="protein sequence ID" value="GID61497.1"/>
    <property type="molecule type" value="Genomic_DNA"/>
</dbReference>
<dbReference type="Gene3D" id="1.10.287.130">
    <property type="match status" value="1"/>
</dbReference>
<dbReference type="Gene3D" id="3.30.450.40">
    <property type="match status" value="1"/>
</dbReference>
<dbReference type="Proteomes" id="UP000612282">
    <property type="component" value="Unassembled WGS sequence"/>
</dbReference>
<dbReference type="InterPro" id="IPR003018">
    <property type="entry name" value="GAF"/>
</dbReference>
<evidence type="ECO:0000313" key="9">
    <source>
        <dbReference type="Proteomes" id="UP000612282"/>
    </source>
</evidence>
<dbReference type="InterPro" id="IPR000014">
    <property type="entry name" value="PAS"/>
</dbReference>
<comment type="catalytic activity">
    <reaction evidence="1">
        <text>ATP + protein L-histidine = ADP + protein N-phospho-L-histidine.</text>
        <dbReference type="EC" id="2.7.13.3"/>
    </reaction>
</comment>
<dbReference type="Pfam" id="PF00512">
    <property type="entry name" value="HisKA"/>
    <property type="match status" value="1"/>
</dbReference>
<accession>A0ABQ3XSK3</accession>
<evidence type="ECO:0000259" key="7">
    <source>
        <dbReference type="PROSITE" id="PS50109"/>
    </source>
</evidence>
<dbReference type="CDD" id="cd00082">
    <property type="entry name" value="HisKA"/>
    <property type="match status" value="1"/>
</dbReference>
<dbReference type="InterPro" id="IPR036890">
    <property type="entry name" value="HATPase_C_sf"/>
</dbReference>
<reference evidence="8 9" key="1">
    <citation type="submission" date="2021-01" db="EMBL/GenBank/DDBJ databases">
        <title>Whole genome shotgun sequence of Actinoplanes couchii NBRC 106145.</title>
        <authorList>
            <person name="Komaki H."/>
            <person name="Tamura T."/>
        </authorList>
    </citation>
    <scope>NUCLEOTIDE SEQUENCE [LARGE SCALE GENOMIC DNA]</scope>
    <source>
        <strain evidence="8 9">NBRC 106145</strain>
    </source>
</reference>
<dbReference type="SMART" id="SM00387">
    <property type="entry name" value="HATPase_c"/>
    <property type="match status" value="1"/>
</dbReference>
<evidence type="ECO:0000256" key="6">
    <source>
        <dbReference type="ARBA" id="ARBA00023012"/>
    </source>
</evidence>
<name>A0ABQ3XSK3_9ACTN</name>
<dbReference type="PANTHER" id="PTHR43547:SF2">
    <property type="entry name" value="HYBRID SIGNAL TRANSDUCTION HISTIDINE KINASE C"/>
    <property type="match status" value="1"/>
</dbReference>
<evidence type="ECO:0000256" key="5">
    <source>
        <dbReference type="ARBA" id="ARBA00022777"/>
    </source>
</evidence>
<keyword evidence="4" id="KW-0597">Phosphoprotein</keyword>
<dbReference type="Gene3D" id="3.30.450.20">
    <property type="entry name" value="PAS domain"/>
    <property type="match status" value="2"/>
</dbReference>
<proteinExistence type="predicted"/>
<dbReference type="RefSeq" id="WP_203809542.1">
    <property type="nucleotide sequence ID" value="NZ_BAAAQE010000105.1"/>
</dbReference>
<comment type="subcellular location">
    <subcellularLocation>
        <location evidence="2">Cell membrane</location>
    </subcellularLocation>
</comment>
<dbReference type="SMART" id="SM00388">
    <property type="entry name" value="HisKA"/>
    <property type="match status" value="1"/>
</dbReference>
<dbReference type="PANTHER" id="PTHR43547">
    <property type="entry name" value="TWO-COMPONENT HISTIDINE KINASE"/>
    <property type="match status" value="1"/>
</dbReference>
<comment type="caution">
    <text evidence="8">The sequence shown here is derived from an EMBL/GenBank/DDBJ whole genome shotgun (WGS) entry which is preliminary data.</text>
</comment>
<dbReference type="InterPro" id="IPR004358">
    <property type="entry name" value="Sig_transdc_His_kin-like_C"/>
</dbReference>
<feature type="domain" description="Histidine kinase" evidence="7">
    <location>
        <begin position="472"/>
        <end position="686"/>
    </location>
</feature>
<keyword evidence="5" id="KW-0808">Transferase</keyword>
<dbReference type="SUPFAM" id="SSF55785">
    <property type="entry name" value="PYP-like sensor domain (PAS domain)"/>
    <property type="match status" value="2"/>
</dbReference>
<keyword evidence="5" id="KW-0418">Kinase</keyword>
<keyword evidence="6" id="KW-0902">Two-component regulatory system</keyword>
<dbReference type="Pfam" id="PF08448">
    <property type="entry name" value="PAS_4"/>
    <property type="match status" value="1"/>
</dbReference>